<dbReference type="PROSITE" id="PS51782">
    <property type="entry name" value="LYSM"/>
    <property type="match status" value="2"/>
</dbReference>
<dbReference type="OrthoDB" id="548381at2759"/>
<feature type="domain" description="LysM" evidence="2">
    <location>
        <begin position="250"/>
        <end position="295"/>
    </location>
</feature>
<gene>
    <name evidence="3" type="ORF">MNEG_5737</name>
</gene>
<organism evidence="3 4">
    <name type="scientific">Monoraphidium neglectum</name>
    <dbReference type="NCBI Taxonomy" id="145388"/>
    <lineage>
        <taxon>Eukaryota</taxon>
        <taxon>Viridiplantae</taxon>
        <taxon>Chlorophyta</taxon>
        <taxon>core chlorophytes</taxon>
        <taxon>Chlorophyceae</taxon>
        <taxon>CS clade</taxon>
        <taxon>Sphaeropleales</taxon>
        <taxon>Selenastraceae</taxon>
        <taxon>Monoraphidium</taxon>
    </lineage>
</organism>
<dbReference type="InterPro" id="IPR036779">
    <property type="entry name" value="LysM_dom_sf"/>
</dbReference>
<keyword evidence="4" id="KW-1185">Reference proteome</keyword>
<name>A0A0D2N970_9CHLO</name>
<dbReference type="Pfam" id="PF01476">
    <property type="entry name" value="LysM"/>
    <property type="match status" value="2"/>
</dbReference>
<evidence type="ECO:0000313" key="4">
    <source>
        <dbReference type="Proteomes" id="UP000054498"/>
    </source>
</evidence>
<dbReference type="Gene3D" id="3.10.350.10">
    <property type="entry name" value="LysM domain"/>
    <property type="match status" value="2"/>
</dbReference>
<evidence type="ECO:0000313" key="3">
    <source>
        <dbReference type="EMBL" id="KIZ02221.1"/>
    </source>
</evidence>
<dbReference type="SMART" id="SM00257">
    <property type="entry name" value="LysM"/>
    <property type="match status" value="2"/>
</dbReference>
<dbReference type="GeneID" id="25738614"/>
<dbReference type="RefSeq" id="XP_013901240.1">
    <property type="nucleotide sequence ID" value="XM_014045786.1"/>
</dbReference>
<accession>A0A0D2N970</accession>
<protein>
    <recommendedName>
        <fullName evidence="2">LysM domain-containing protein</fullName>
    </recommendedName>
</protein>
<dbReference type="KEGG" id="mng:MNEG_5737"/>
<feature type="region of interest" description="Disordered" evidence="1">
    <location>
        <begin position="84"/>
        <end position="140"/>
    </location>
</feature>
<sequence>MPLSTARWLASKEGWSMHPSPSAAALETPHIAAYFAAALLATMYRHGGRRRRERFAILAFHAGPRAAAAAAAARRRRARWQDAAPAADQCAGGGGVVGSDGGGDSSCGDGKGWEDDSASSCGGEDTRDDEDSGSLDGGGGGGGALAGFWDKYQRAKGLVDKMSKALELRRRAEGGGGGGGGGERGGGWGGGCGAGGMMHLVHQGETLNRIAVITGTSVADLLAANPDLPGESALQPNDLIALPIPAVVPRLHALRPGDSLRSLSRAYGVPLGRLLARNPELCDPRALQPGWVVAIPGLRGDSAPTSALSGGSGGGGAGGGSSGGGGGAALAQLQLAQLQLLGGGGGRRRARFSLEASPVAPSPAALRGVGQALLL</sequence>
<feature type="compositionally biased region" description="Gly residues" evidence="1">
    <location>
        <begin position="310"/>
        <end position="323"/>
    </location>
</feature>
<dbReference type="SUPFAM" id="SSF54106">
    <property type="entry name" value="LysM domain"/>
    <property type="match status" value="2"/>
</dbReference>
<dbReference type="InterPro" id="IPR018392">
    <property type="entry name" value="LysM"/>
</dbReference>
<reference evidence="3 4" key="1">
    <citation type="journal article" date="2013" name="BMC Genomics">
        <title>Reconstruction of the lipid metabolism for the microalga Monoraphidium neglectum from its genome sequence reveals characteristics suitable for biofuel production.</title>
        <authorList>
            <person name="Bogen C."/>
            <person name="Al-Dilaimi A."/>
            <person name="Albersmeier A."/>
            <person name="Wichmann J."/>
            <person name="Grundmann M."/>
            <person name="Rupp O."/>
            <person name="Lauersen K.J."/>
            <person name="Blifernez-Klassen O."/>
            <person name="Kalinowski J."/>
            <person name="Goesmann A."/>
            <person name="Mussgnug J.H."/>
            <person name="Kruse O."/>
        </authorList>
    </citation>
    <scope>NUCLEOTIDE SEQUENCE [LARGE SCALE GENOMIC DNA]</scope>
    <source>
        <strain evidence="3 4">SAG 48.87</strain>
    </source>
</reference>
<feature type="region of interest" description="Disordered" evidence="1">
    <location>
        <begin position="304"/>
        <end position="323"/>
    </location>
</feature>
<dbReference type="EMBL" id="KK101094">
    <property type="protein sequence ID" value="KIZ02221.1"/>
    <property type="molecule type" value="Genomic_DNA"/>
</dbReference>
<feature type="domain" description="LysM" evidence="2">
    <location>
        <begin position="197"/>
        <end position="242"/>
    </location>
</feature>
<dbReference type="Proteomes" id="UP000054498">
    <property type="component" value="Unassembled WGS sequence"/>
</dbReference>
<dbReference type="AlphaFoldDB" id="A0A0D2N970"/>
<evidence type="ECO:0000259" key="2">
    <source>
        <dbReference type="PROSITE" id="PS51782"/>
    </source>
</evidence>
<proteinExistence type="predicted"/>
<evidence type="ECO:0000256" key="1">
    <source>
        <dbReference type="SAM" id="MobiDB-lite"/>
    </source>
</evidence>
<dbReference type="CDD" id="cd00118">
    <property type="entry name" value="LysM"/>
    <property type="match status" value="2"/>
</dbReference>
<feature type="compositionally biased region" description="Gly residues" evidence="1">
    <location>
        <begin position="91"/>
        <end position="105"/>
    </location>
</feature>
<dbReference type="Gene3D" id="1.10.530.10">
    <property type="match status" value="1"/>
</dbReference>